<protein>
    <submittedName>
        <fullName evidence="1">Uncharacterized protein</fullName>
    </submittedName>
</protein>
<organism evidence="1 2">
    <name type="scientific">Roseburia intestinalis XB6B4</name>
    <dbReference type="NCBI Taxonomy" id="718255"/>
    <lineage>
        <taxon>Bacteria</taxon>
        <taxon>Bacillati</taxon>
        <taxon>Bacillota</taxon>
        <taxon>Clostridia</taxon>
        <taxon>Lachnospirales</taxon>
        <taxon>Lachnospiraceae</taxon>
        <taxon>Roseburia</taxon>
    </lineage>
</organism>
<evidence type="ECO:0000313" key="2">
    <source>
        <dbReference type="Proteomes" id="UP000008953"/>
    </source>
</evidence>
<reference evidence="1 2" key="2">
    <citation type="submission" date="2010-03" db="EMBL/GenBank/DDBJ databases">
        <authorList>
            <person name="Pajon A."/>
        </authorList>
    </citation>
    <scope>NUCLEOTIDE SEQUENCE [LARGE SCALE GENOMIC DNA]</scope>
    <source>
        <strain evidence="1 2">XB6B4</strain>
    </source>
</reference>
<accession>D4KVL6</accession>
<dbReference type="AlphaFoldDB" id="D4KVL6"/>
<name>D4KVL6_9FIRM</name>
<dbReference type="Proteomes" id="UP000008953">
    <property type="component" value="Chromosome"/>
</dbReference>
<dbReference type="PATRIC" id="fig|718255.3.peg.1877"/>
<dbReference type="EMBL" id="FP929050">
    <property type="protein sequence ID" value="CBL11406.1"/>
    <property type="molecule type" value="Genomic_DNA"/>
</dbReference>
<proteinExistence type="predicted"/>
<dbReference type="KEGG" id="rix:RO1_06750"/>
<sequence length="62" mass="7434">MGKEEFFDEQIIDMMNKAEQKKKVLRLISQKQWKNAIYILVSGFLENGYILNVVFWQKIQLP</sequence>
<gene>
    <name evidence="1" type="ORF">RO1_06750</name>
</gene>
<reference evidence="1 2" key="1">
    <citation type="submission" date="2010-03" db="EMBL/GenBank/DDBJ databases">
        <title>The genome sequence of Roseburia intestinalis XB6B4.</title>
        <authorList>
            <consortium name="metaHIT consortium -- http://www.metahit.eu/"/>
            <person name="Pajon A."/>
            <person name="Turner K."/>
            <person name="Parkhill J."/>
            <person name="Bernalier A."/>
        </authorList>
    </citation>
    <scope>NUCLEOTIDE SEQUENCE [LARGE SCALE GENOMIC DNA]</scope>
    <source>
        <strain evidence="1 2">XB6B4</strain>
    </source>
</reference>
<evidence type="ECO:0000313" key="1">
    <source>
        <dbReference type="EMBL" id="CBL11406.1"/>
    </source>
</evidence>
<dbReference type="HOGENOM" id="CLU_2901446_0_0_9"/>